<dbReference type="Proteomes" id="UP000784294">
    <property type="component" value="Unassembled WGS sequence"/>
</dbReference>
<evidence type="ECO:0000313" key="1">
    <source>
        <dbReference type="EMBL" id="VEL19185.1"/>
    </source>
</evidence>
<reference evidence="1" key="1">
    <citation type="submission" date="2018-11" db="EMBL/GenBank/DDBJ databases">
        <authorList>
            <consortium name="Pathogen Informatics"/>
        </authorList>
    </citation>
    <scope>NUCLEOTIDE SEQUENCE</scope>
</reference>
<keyword evidence="2" id="KW-1185">Reference proteome</keyword>
<gene>
    <name evidence="1" type="ORF">PXEA_LOCUS12625</name>
</gene>
<dbReference type="EMBL" id="CAAALY010040542">
    <property type="protein sequence ID" value="VEL19185.1"/>
    <property type="molecule type" value="Genomic_DNA"/>
</dbReference>
<proteinExistence type="predicted"/>
<sequence>MPVRLQSEYQTLNARVDQLSRLTQSINNELTIAGAKLGQQETLVQLASFERRWQQAEQVNAALRDWLAARRAEMDTDGRLANKALRLAEQCNVEIKAGLSGKNVL</sequence>
<organism evidence="1 2">
    <name type="scientific">Protopolystoma xenopodis</name>
    <dbReference type="NCBI Taxonomy" id="117903"/>
    <lineage>
        <taxon>Eukaryota</taxon>
        <taxon>Metazoa</taxon>
        <taxon>Spiralia</taxon>
        <taxon>Lophotrochozoa</taxon>
        <taxon>Platyhelminthes</taxon>
        <taxon>Monogenea</taxon>
        <taxon>Polyopisthocotylea</taxon>
        <taxon>Polystomatidea</taxon>
        <taxon>Polystomatidae</taxon>
        <taxon>Protopolystoma</taxon>
    </lineage>
</organism>
<accession>A0A3S5A3X9</accession>
<evidence type="ECO:0000313" key="2">
    <source>
        <dbReference type="Proteomes" id="UP000784294"/>
    </source>
</evidence>
<dbReference type="AlphaFoldDB" id="A0A3S5A3X9"/>
<name>A0A3S5A3X9_9PLAT</name>
<protein>
    <submittedName>
        <fullName evidence="1">Uncharacterized protein</fullName>
    </submittedName>
</protein>
<comment type="caution">
    <text evidence="1">The sequence shown here is derived from an EMBL/GenBank/DDBJ whole genome shotgun (WGS) entry which is preliminary data.</text>
</comment>